<name>A0ABM3RDT4_SPIOL</name>
<protein>
    <submittedName>
        <fullName evidence="2">DEAD-box ATP-dependent RNA helicase 29-like</fullName>
    </submittedName>
</protein>
<reference evidence="1" key="1">
    <citation type="journal article" date="2021" name="Nat. Commun.">
        <title>Genomic analyses provide insights into spinach domestication and the genetic basis of agronomic traits.</title>
        <authorList>
            <person name="Cai X."/>
            <person name="Sun X."/>
            <person name="Xu C."/>
            <person name="Sun H."/>
            <person name="Wang X."/>
            <person name="Ge C."/>
            <person name="Zhang Z."/>
            <person name="Wang Q."/>
            <person name="Fei Z."/>
            <person name="Jiao C."/>
            <person name="Wang Q."/>
        </authorList>
    </citation>
    <scope>NUCLEOTIDE SEQUENCE [LARGE SCALE GENOMIC DNA]</scope>
    <source>
        <strain evidence="1">cv. Varoflay</strain>
    </source>
</reference>
<evidence type="ECO:0000313" key="1">
    <source>
        <dbReference type="Proteomes" id="UP000813463"/>
    </source>
</evidence>
<accession>A0ABM3RDT4</accession>
<dbReference type="GeneID" id="130468102"/>
<proteinExistence type="predicted"/>
<keyword evidence="1" id="KW-1185">Reference proteome</keyword>
<dbReference type="Proteomes" id="UP000813463">
    <property type="component" value="Chromosome 2"/>
</dbReference>
<gene>
    <name evidence="2" type="primary">LOC130468102</name>
</gene>
<reference evidence="2" key="2">
    <citation type="submission" date="2025-08" db="UniProtKB">
        <authorList>
            <consortium name="RefSeq"/>
        </authorList>
    </citation>
    <scope>IDENTIFICATION</scope>
    <source>
        <tissue evidence="2">Leaf</tissue>
    </source>
</reference>
<dbReference type="RefSeq" id="XP_056693776.1">
    <property type="nucleotide sequence ID" value="XM_056837798.1"/>
</dbReference>
<organism evidence="1 2">
    <name type="scientific">Spinacia oleracea</name>
    <name type="common">Spinach</name>
    <dbReference type="NCBI Taxonomy" id="3562"/>
    <lineage>
        <taxon>Eukaryota</taxon>
        <taxon>Viridiplantae</taxon>
        <taxon>Streptophyta</taxon>
        <taxon>Embryophyta</taxon>
        <taxon>Tracheophyta</taxon>
        <taxon>Spermatophyta</taxon>
        <taxon>Magnoliopsida</taxon>
        <taxon>eudicotyledons</taxon>
        <taxon>Gunneridae</taxon>
        <taxon>Pentapetalae</taxon>
        <taxon>Caryophyllales</taxon>
        <taxon>Chenopodiaceae</taxon>
        <taxon>Chenopodioideae</taxon>
        <taxon>Anserineae</taxon>
        <taxon>Spinacia</taxon>
    </lineage>
</organism>
<evidence type="ECO:0000313" key="2">
    <source>
        <dbReference type="RefSeq" id="XP_056693776.1"/>
    </source>
</evidence>
<sequence length="158" mass="17845">MLNREKGPNFIKPHRAPNFFATPLVARNGRTGTAYSFVTPKDLPYVLDLHLFLSKPIWPAPSKEEEVINDMANGVTVYGRFPQTVIDLVQDKVRVNIDSSADLYDLQKSCINAFREYEWSNPAPSLALIRRAEELSGEGLHPMFNGVLQRNELGCLAW</sequence>